<evidence type="ECO:0000256" key="1">
    <source>
        <dbReference type="SAM" id="MobiDB-lite"/>
    </source>
</evidence>
<feature type="compositionally biased region" description="Basic residues" evidence="1">
    <location>
        <begin position="170"/>
        <end position="182"/>
    </location>
</feature>
<protein>
    <submittedName>
        <fullName evidence="3">(northern house mosquito) hypothetical protein</fullName>
    </submittedName>
</protein>
<feature type="chain" id="PRO_5036427975" evidence="2">
    <location>
        <begin position="22"/>
        <end position="222"/>
    </location>
</feature>
<feature type="signal peptide" evidence="2">
    <location>
        <begin position="1"/>
        <end position="21"/>
    </location>
</feature>
<accession>A0A8D8DGI1</accession>
<organism evidence="3">
    <name type="scientific">Culex pipiens</name>
    <name type="common">House mosquito</name>
    <dbReference type="NCBI Taxonomy" id="7175"/>
    <lineage>
        <taxon>Eukaryota</taxon>
        <taxon>Metazoa</taxon>
        <taxon>Ecdysozoa</taxon>
        <taxon>Arthropoda</taxon>
        <taxon>Hexapoda</taxon>
        <taxon>Insecta</taxon>
        <taxon>Pterygota</taxon>
        <taxon>Neoptera</taxon>
        <taxon>Endopterygota</taxon>
        <taxon>Diptera</taxon>
        <taxon>Nematocera</taxon>
        <taxon>Culicoidea</taxon>
        <taxon>Culicidae</taxon>
        <taxon>Culicinae</taxon>
        <taxon>Culicini</taxon>
        <taxon>Culex</taxon>
        <taxon>Culex</taxon>
    </lineage>
</organism>
<evidence type="ECO:0000256" key="2">
    <source>
        <dbReference type="SAM" id="SignalP"/>
    </source>
</evidence>
<dbReference type="EMBL" id="HBUE01270711">
    <property type="protein sequence ID" value="CAG6563798.1"/>
    <property type="molecule type" value="Transcribed_RNA"/>
</dbReference>
<feature type="region of interest" description="Disordered" evidence="1">
    <location>
        <begin position="60"/>
        <end position="82"/>
    </location>
</feature>
<feature type="region of interest" description="Disordered" evidence="1">
    <location>
        <begin position="161"/>
        <end position="211"/>
    </location>
</feature>
<feature type="compositionally biased region" description="Basic and acidic residues" evidence="1">
    <location>
        <begin position="73"/>
        <end position="82"/>
    </location>
</feature>
<sequence length="222" mass="24750">MVAVIALPWVVLPVDILRVGGMRMATMGEDLAEMVPERLVVELVGVARAVATVMVGLSEDRSVPGERGTNRPGEARTTDRAHRTPLPARWRWTQSTRAISSRRTLVGKLLRVAMVAEELLEVVERAQERRRVREAVRQQEGMVVALGEAEVVQLAAVDSPPVEAPEVRAKRVQQRPVARRRSERPADGDRPGKHARTLRHPRKPSIRTSRRTVCVIRSPSAR</sequence>
<feature type="compositionally biased region" description="Basic residues" evidence="1">
    <location>
        <begin position="193"/>
        <end position="210"/>
    </location>
</feature>
<keyword evidence="2" id="KW-0732">Signal</keyword>
<name>A0A8D8DGI1_CULPI</name>
<feature type="compositionally biased region" description="Basic and acidic residues" evidence="1">
    <location>
        <begin position="183"/>
        <end position="192"/>
    </location>
</feature>
<dbReference type="EMBL" id="HBUE01165422">
    <property type="protein sequence ID" value="CAG6512343.1"/>
    <property type="molecule type" value="Transcribed_RNA"/>
</dbReference>
<reference evidence="3" key="1">
    <citation type="submission" date="2021-05" db="EMBL/GenBank/DDBJ databases">
        <authorList>
            <person name="Alioto T."/>
            <person name="Alioto T."/>
            <person name="Gomez Garrido J."/>
        </authorList>
    </citation>
    <scope>NUCLEOTIDE SEQUENCE</scope>
</reference>
<dbReference type="EMBL" id="HBUE01270710">
    <property type="protein sequence ID" value="CAG6563796.1"/>
    <property type="molecule type" value="Transcribed_RNA"/>
</dbReference>
<proteinExistence type="predicted"/>
<dbReference type="AlphaFoldDB" id="A0A8D8DGI1"/>
<evidence type="ECO:0000313" key="3">
    <source>
        <dbReference type="EMBL" id="CAG6512345.1"/>
    </source>
</evidence>
<dbReference type="EMBL" id="HBUE01165423">
    <property type="protein sequence ID" value="CAG6512345.1"/>
    <property type="molecule type" value="Transcribed_RNA"/>
</dbReference>